<evidence type="ECO:0000256" key="15">
    <source>
        <dbReference type="ARBA" id="ARBA00048823"/>
    </source>
</evidence>
<dbReference type="PRINTS" id="PR00981">
    <property type="entry name" value="TRNASYNTHSER"/>
</dbReference>
<dbReference type="InterPro" id="IPR045864">
    <property type="entry name" value="aa-tRNA-synth_II/BPL/LPL"/>
</dbReference>
<dbReference type="EMBL" id="CAEZSF010000158">
    <property type="protein sequence ID" value="CAB4548148.1"/>
    <property type="molecule type" value="Genomic_DNA"/>
</dbReference>
<keyword evidence="8" id="KW-0067">ATP-binding</keyword>
<evidence type="ECO:0000256" key="2">
    <source>
        <dbReference type="ARBA" id="ARBA00005045"/>
    </source>
</evidence>
<dbReference type="Pfam" id="PF00587">
    <property type="entry name" value="tRNA-synt_2b"/>
    <property type="match status" value="1"/>
</dbReference>
<evidence type="ECO:0000256" key="14">
    <source>
        <dbReference type="ARBA" id="ARBA00047929"/>
    </source>
</evidence>
<dbReference type="GO" id="GO:0004828">
    <property type="term" value="F:serine-tRNA ligase activity"/>
    <property type="evidence" value="ECO:0007669"/>
    <property type="project" value="UniProtKB-EC"/>
</dbReference>
<dbReference type="PANTHER" id="PTHR43697:SF1">
    <property type="entry name" value="SERINE--TRNA LIGASE"/>
    <property type="match status" value="1"/>
</dbReference>
<dbReference type="InterPro" id="IPR006195">
    <property type="entry name" value="aa-tRNA-synth_II"/>
</dbReference>
<dbReference type="Pfam" id="PF02403">
    <property type="entry name" value="Seryl_tRNA_N"/>
    <property type="match status" value="1"/>
</dbReference>
<dbReference type="InterPro" id="IPR042103">
    <property type="entry name" value="SerRS_1_N_sf"/>
</dbReference>
<dbReference type="Gene3D" id="1.10.287.40">
    <property type="entry name" value="Serine-tRNA synthetase, tRNA binding domain"/>
    <property type="match status" value="1"/>
</dbReference>
<evidence type="ECO:0000256" key="5">
    <source>
        <dbReference type="ARBA" id="ARBA00022490"/>
    </source>
</evidence>
<evidence type="ECO:0000256" key="13">
    <source>
        <dbReference type="ARBA" id="ARBA00039158"/>
    </source>
</evidence>
<evidence type="ECO:0000256" key="3">
    <source>
        <dbReference type="ARBA" id="ARBA00010728"/>
    </source>
</evidence>
<comment type="similarity">
    <text evidence="3">Belongs to the class-II aminoacyl-tRNA synthetase family. Type-1 seryl-tRNA synthetase subfamily.</text>
</comment>
<dbReference type="SUPFAM" id="SSF46589">
    <property type="entry name" value="tRNA-binding arm"/>
    <property type="match status" value="1"/>
</dbReference>
<evidence type="ECO:0000313" key="19">
    <source>
        <dbReference type="EMBL" id="CAB4734170.1"/>
    </source>
</evidence>
<dbReference type="GO" id="GO:0005524">
    <property type="term" value="F:ATP binding"/>
    <property type="evidence" value="ECO:0007669"/>
    <property type="project" value="UniProtKB-KW"/>
</dbReference>
<reference evidence="18" key="1">
    <citation type="submission" date="2020-05" db="EMBL/GenBank/DDBJ databases">
        <authorList>
            <person name="Chiriac C."/>
            <person name="Salcher M."/>
            <person name="Ghai R."/>
            <person name="Kavagutti S V."/>
        </authorList>
    </citation>
    <scope>NUCLEOTIDE SEQUENCE</scope>
</reference>
<comment type="catalytic activity">
    <reaction evidence="14">
        <text>tRNA(Sec) + L-serine + ATP = L-seryl-tRNA(Sec) + AMP + diphosphate + H(+)</text>
        <dbReference type="Rhea" id="RHEA:42580"/>
        <dbReference type="Rhea" id="RHEA-COMP:9742"/>
        <dbReference type="Rhea" id="RHEA-COMP:10128"/>
        <dbReference type="ChEBI" id="CHEBI:15378"/>
        <dbReference type="ChEBI" id="CHEBI:30616"/>
        <dbReference type="ChEBI" id="CHEBI:33019"/>
        <dbReference type="ChEBI" id="CHEBI:33384"/>
        <dbReference type="ChEBI" id="CHEBI:78442"/>
        <dbReference type="ChEBI" id="CHEBI:78533"/>
        <dbReference type="ChEBI" id="CHEBI:456215"/>
        <dbReference type="EC" id="6.1.1.11"/>
    </reaction>
</comment>
<dbReference type="PANTHER" id="PTHR43697">
    <property type="entry name" value="SERYL-TRNA SYNTHETASE"/>
    <property type="match status" value="1"/>
</dbReference>
<keyword evidence="9" id="KW-0648">Protein biosynthesis</keyword>
<evidence type="ECO:0000256" key="1">
    <source>
        <dbReference type="ARBA" id="ARBA00004496"/>
    </source>
</evidence>
<keyword evidence="7" id="KW-0547">Nucleotide-binding</keyword>
<accession>A0A6J6CDQ2</accession>
<keyword evidence="5" id="KW-0963">Cytoplasm</keyword>
<dbReference type="EMBL" id="CAEZYU010000016">
    <property type="protein sequence ID" value="CAB4734170.1"/>
    <property type="molecule type" value="Genomic_DNA"/>
</dbReference>
<evidence type="ECO:0000256" key="8">
    <source>
        <dbReference type="ARBA" id="ARBA00022840"/>
    </source>
</evidence>
<comment type="subcellular location">
    <subcellularLocation>
        <location evidence="1">Cytoplasm</location>
    </subcellularLocation>
</comment>
<evidence type="ECO:0000256" key="10">
    <source>
        <dbReference type="ARBA" id="ARBA00023146"/>
    </source>
</evidence>
<dbReference type="NCBIfam" id="TIGR00414">
    <property type="entry name" value="serS"/>
    <property type="match status" value="1"/>
</dbReference>
<dbReference type="SUPFAM" id="SSF55681">
    <property type="entry name" value="Class II aaRS and biotin synthetases"/>
    <property type="match status" value="1"/>
</dbReference>
<keyword evidence="10" id="KW-0030">Aminoacyl-tRNA synthetase</keyword>
<dbReference type="Gene3D" id="3.30.930.10">
    <property type="entry name" value="Bira Bifunctional Protein, Domain 2"/>
    <property type="match status" value="1"/>
</dbReference>
<evidence type="ECO:0000256" key="6">
    <source>
        <dbReference type="ARBA" id="ARBA00022598"/>
    </source>
</evidence>
<dbReference type="GO" id="GO:0005737">
    <property type="term" value="C:cytoplasm"/>
    <property type="evidence" value="ECO:0007669"/>
    <property type="project" value="UniProtKB-SubCell"/>
</dbReference>
<dbReference type="EC" id="6.1.1.11" evidence="4"/>
<sequence length="434" mass="48150">MLDVRMIRSDIDQVKAGLARRGQDAAVIDEVAGIDAELRLLSGQRDSLRAEVRALSNEVGKLFREQRQEEATELQEQSRLLGIEEKQLDARAEELQGQLRDQLLQIPNLPAVDCPDGGGEQDNVILRVEQYQPDSYASCQRVPHWEIGEQLGILDVERAVKMSGSMFVMYRKQGAALVRALCQLAIDRNVDLYEEVRPPTLVKTATMVATGHLPKFSEEAYAVERDDLWAIPTAEVPLTSLGQDEIVAEGDLPMRFCAHTSCFRREAGSAGKDTRGLLRVHEFDKVEILAYSTPAQAADLHAEILHRAESLIAELGLAYRVLDLCAGDIGNSAARTFDIEVYSPGVDQWLEVSSVSWFGEYQARRANLRYKPEGGKGTEILHTLNGSALAVPRVWAAIVETYRQEDGSIRIPELLLPYMRGATSISPAESRKNA</sequence>
<organism evidence="18">
    <name type="scientific">freshwater metagenome</name>
    <dbReference type="NCBI Taxonomy" id="449393"/>
    <lineage>
        <taxon>unclassified sequences</taxon>
        <taxon>metagenomes</taxon>
        <taxon>ecological metagenomes</taxon>
    </lineage>
</organism>
<comment type="pathway">
    <text evidence="2">Aminoacyl-tRNA biosynthesis; selenocysteinyl-tRNA(Sec) biosynthesis; L-seryl-tRNA(Sec) from L-serine and tRNA(Sec): step 1/1.</text>
</comment>
<protein>
    <recommendedName>
        <fullName evidence="13">Serine--tRNA ligase</fullName>
        <ecNumber evidence="4">6.1.1.11</ecNumber>
    </recommendedName>
    <alternativeName>
        <fullName evidence="11">Seryl-tRNA synthetase</fullName>
    </alternativeName>
    <alternativeName>
        <fullName evidence="12">Seryl-tRNA(Ser/Sec) synthetase</fullName>
    </alternativeName>
</protein>
<dbReference type="AlphaFoldDB" id="A0A6J6CDQ2"/>
<dbReference type="InterPro" id="IPR002317">
    <property type="entry name" value="Ser-tRNA-ligase_type_1"/>
</dbReference>
<feature type="domain" description="Aminoacyl-transfer RNA synthetases class-II family profile" evidence="17">
    <location>
        <begin position="177"/>
        <end position="412"/>
    </location>
</feature>
<evidence type="ECO:0000256" key="9">
    <source>
        <dbReference type="ARBA" id="ARBA00022917"/>
    </source>
</evidence>
<evidence type="ECO:0000256" key="7">
    <source>
        <dbReference type="ARBA" id="ARBA00022741"/>
    </source>
</evidence>
<evidence type="ECO:0000256" key="12">
    <source>
        <dbReference type="ARBA" id="ARBA00033352"/>
    </source>
</evidence>
<dbReference type="InterPro" id="IPR002314">
    <property type="entry name" value="aa-tRNA-synt_IIb"/>
</dbReference>
<dbReference type="GO" id="GO:0006434">
    <property type="term" value="P:seryl-tRNA aminoacylation"/>
    <property type="evidence" value="ECO:0007669"/>
    <property type="project" value="InterPro"/>
</dbReference>
<evidence type="ECO:0000256" key="4">
    <source>
        <dbReference type="ARBA" id="ARBA00012840"/>
    </source>
</evidence>
<evidence type="ECO:0000313" key="18">
    <source>
        <dbReference type="EMBL" id="CAB4548148.1"/>
    </source>
</evidence>
<keyword evidence="16" id="KW-0175">Coiled coil</keyword>
<dbReference type="InterPro" id="IPR010978">
    <property type="entry name" value="tRNA-bd_arm"/>
</dbReference>
<comment type="catalytic activity">
    <reaction evidence="15">
        <text>tRNA(Ser) + L-serine + ATP = L-seryl-tRNA(Ser) + AMP + diphosphate + H(+)</text>
        <dbReference type="Rhea" id="RHEA:12292"/>
        <dbReference type="Rhea" id="RHEA-COMP:9669"/>
        <dbReference type="Rhea" id="RHEA-COMP:9703"/>
        <dbReference type="ChEBI" id="CHEBI:15378"/>
        <dbReference type="ChEBI" id="CHEBI:30616"/>
        <dbReference type="ChEBI" id="CHEBI:33019"/>
        <dbReference type="ChEBI" id="CHEBI:33384"/>
        <dbReference type="ChEBI" id="CHEBI:78442"/>
        <dbReference type="ChEBI" id="CHEBI:78533"/>
        <dbReference type="ChEBI" id="CHEBI:456215"/>
        <dbReference type="EC" id="6.1.1.11"/>
    </reaction>
</comment>
<evidence type="ECO:0000259" key="17">
    <source>
        <dbReference type="PROSITE" id="PS50862"/>
    </source>
</evidence>
<dbReference type="PROSITE" id="PS50862">
    <property type="entry name" value="AA_TRNA_LIGASE_II"/>
    <property type="match status" value="1"/>
</dbReference>
<gene>
    <name evidence="18" type="ORF">UFOPK1358_01439</name>
    <name evidence="19" type="ORF">UFOPK2766_00531</name>
</gene>
<evidence type="ECO:0000256" key="16">
    <source>
        <dbReference type="SAM" id="Coils"/>
    </source>
</evidence>
<dbReference type="InterPro" id="IPR015866">
    <property type="entry name" value="Ser-tRNA-synth_1_N"/>
</dbReference>
<dbReference type="PIRSF" id="PIRSF001529">
    <property type="entry name" value="Ser-tRNA-synth_IIa"/>
    <property type="match status" value="1"/>
</dbReference>
<feature type="coiled-coil region" evidence="16">
    <location>
        <begin position="38"/>
        <end position="105"/>
    </location>
</feature>
<name>A0A6J6CDQ2_9ZZZZ</name>
<keyword evidence="6" id="KW-0436">Ligase</keyword>
<evidence type="ECO:0000256" key="11">
    <source>
        <dbReference type="ARBA" id="ARBA00031113"/>
    </source>
</evidence>
<proteinExistence type="inferred from homology"/>